<dbReference type="InterPro" id="IPR010839">
    <property type="entry name" value="AtuA_N"/>
</dbReference>
<dbReference type="Pfam" id="PF07287">
    <property type="entry name" value="AtuA"/>
    <property type="match status" value="1"/>
</dbReference>
<gene>
    <name evidence="2" type="ORF">LN736_02915</name>
</gene>
<evidence type="ECO:0000313" key="2">
    <source>
        <dbReference type="EMBL" id="MCC9293821.1"/>
    </source>
</evidence>
<keyword evidence="3" id="KW-1185">Reference proteome</keyword>
<protein>
    <submittedName>
        <fullName evidence="2">DUF1446 domain-containing protein</fullName>
    </submittedName>
</protein>
<sequence length="451" mass="49411">MKKIRIGSGAGFAGDRIEPALEIMENGNIDYIVFECLAERTIAINQQQKLLDGDKGYNEFLECRMRKILPLCVEKGVKVITNMGSANPAAAIRVIKEIAWDMGIRGMKVAAVLGDDILDRVDKYMNCEILENSKKLSSIKSQIISANVYTGVEGIIEALNNGAHIVVTGRTADPSLTLAPLMFEFGWSKSDYEILGKGILVGHLLECAGQITGGYFADPGYKDVPKLWNLGFPIAEVTENGDIIITKLENSGGMVTEHTCKEQIVYEIHDPSNYFTPDVIADFSEVTVKEIEKNKVLVKGASGKEKTGLFKVSIGYKDCYIGEGEISYGGSGAYGRARLAGEIVKKRLEYINLPVKELKIDFIGVNSLYGNHLSSILNDNKADFKEVRLRVAARTLNREDAETIGNEVEALYTNGPSGGGGARKYTRDVVSIASIFVPDKDIITKVIYEEV</sequence>
<dbReference type="EMBL" id="JAJJPB010000002">
    <property type="protein sequence ID" value="MCC9293821.1"/>
    <property type="molecule type" value="Genomic_DNA"/>
</dbReference>
<proteinExistence type="predicted"/>
<name>A0ABS8N2B0_9CLOT</name>
<feature type="domain" description="Acyclic terpene utilisation N-terminal" evidence="1">
    <location>
        <begin position="4"/>
        <end position="446"/>
    </location>
</feature>
<dbReference type="PANTHER" id="PTHR47472:SF1">
    <property type="entry name" value="DUF1446-DOMAIN-CONTAINING PROTEIN"/>
    <property type="match status" value="1"/>
</dbReference>
<accession>A0ABS8N2B0</accession>
<dbReference type="Proteomes" id="UP001165422">
    <property type="component" value="Unassembled WGS sequence"/>
</dbReference>
<comment type="caution">
    <text evidence="2">The sequence shown here is derived from an EMBL/GenBank/DDBJ whole genome shotgun (WGS) entry which is preliminary data.</text>
</comment>
<evidence type="ECO:0000313" key="3">
    <source>
        <dbReference type="Proteomes" id="UP001165422"/>
    </source>
</evidence>
<dbReference type="RefSeq" id="WP_229980791.1">
    <property type="nucleotide sequence ID" value="NZ_JAJJPB010000002.1"/>
</dbReference>
<evidence type="ECO:0000259" key="1">
    <source>
        <dbReference type="Pfam" id="PF07287"/>
    </source>
</evidence>
<organism evidence="2 3">
    <name type="scientific">Clostridium aromativorans</name>
    <dbReference type="NCBI Taxonomy" id="2836848"/>
    <lineage>
        <taxon>Bacteria</taxon>
        <taxon>Bacillati</taxon>
        <taxon>Bacillota</taxon>
        <taxon>Clostridia</taxon>
        <taxon>Eubacteriales</taxon>
        <taxon>Clostridiaceae</taxon>
        <taxon>Clostridium</taxon>
    </lineage>
</organism>
<reference evidence="2" key="1">
    <citation type="submission" date="2021-11" db="EMBL/GenBank/DDBJ databases">
        <authorList>
            <person name="Qingchun L."/>
            <person name="Dong Z."/>
            <person name="Zongwei Q."/>
            <person name="Jia Z."/>
            <person name="Duotao L."/>
        </authorList>
    </citation>
    <scope>NUCLEOTIDE SEQUENCE</scope>
    <source>
        <strain evidence="2">WLY-B-L2</strain>
    </source>
</reference>
<dbReference type="PANTHER" id="PTHR47472">
    <property type="entry name" value="PROPIONYL-COA CARBOXYLASE"/>
    <property type="match status" value="1"/>
</dbReference>